<proteinExistence type="predicted"/>
<comment type="caution">
    <text evidence="2">The sequence shown here is derived from an EMBL/GenBank/DDBJ whole genome shotgun (WGS) entry which is preliminary data.</text>
</comment>
<evidence type="ECO:0008006" key="4">
    <source>
        <dbReference type="Google" id="ProtNLM"/>
    </source>
</evidence>
<dbReference type="Proteomes" id="UP000317243">
    <property type="component" value="Unassembled WGS sequence"/>
</dbReference>
<organism evidence="2 3">
    <name type="scientific">Thalassoglobus neptunius</name>
    <dbReference type="NCBI Taxonomy" id="1938619"/>
    <lineage>
        <taxon>Bacteria</taxon>
        <taxon>Pseudomonadati</taxon>
        <taxon>Planctomycetota</taxon>
        <taxon>Planctomycetia</taxon>
        <taxon>Planctomycetales</taxon>
        <taxon>Planctomycetaceae</taxon>
        <taxon>Thalassoglobus</taxon>
    </lineage>
</organism>
<keyword evidence="3" id="KW-1185">Reference proteome</keyword>
<reference evidence="2 3" key="1">
    <citation type="submission" date="2019-02" db="EMBL/GenBank/DDBJ databases">
        <title>Deep-cultivation of Planctomycetes and their phenomic and genomic characterization uncovers novel biology.</title>
        <authorList>
            <person name="Wiegand S."/>
            <person name="Jogler M."/>
            <person name="Boedeker C."/>
            <person name="Pinto D."/>
            <person name="Vollmers J."/>
            <person name="Rivas-Marin E."/>
            <person name="Kohn T."/>
            <person name="Peeters S.H."/>
            <person name="Heuer A."/>
            <person name="Rast P."/>
            <person name="Oberbeckmann S."/>
            <person name="Bunk B."/>
            <person name="Jeske O."/>
            <person name="Meyerdierks A."/>
            <person name="Storesund J.E."/>
            <person name="Kallscheuer N."/>
            <person name="Luecker S."/>
            <person name="Lage O.M."/>
            <person name="Pohl T."/>
            <person name="Merkel B.J."/>
            <person name="Hornburger P."/>
            <person name="Mueller R.-W."/>
            <person name="Bruemmer F."/>
            <person name="Labrenz M."/>
            <person name="Spormann A.M."/>
            <person name="Op Den Camp H."/>
            <person name="Overmann J."/>
            <person name="Amann R."/>
            <person name="Jetten M.S.M."/>
            <person name="Mascher T."/>
            <person name="Medema M.H."/>
            <person name="Devos D.P."/>
            <person name="Kaster A.-K."/>
            <person name="Ovreas L."/>
            <person name="Rohde M."/>
            <person name="Galperin M.Y."/>
            <person name="Jogler C."/>
        </authorList>
    </citation>
    <scope>NUCLEOTIDE SEQUENCE [LARGE SCALE GENOMIC DNA]</scope>
    <source>
        <strain evidence="2 3">KOR42</strain>
    </source>
</reference>
<evidence type="ECO:0000256" key="1">
    <source>
        <dbReference type="SAM" id="SignalP"/>
    </source>
</evidence>
<gene>
    <name evidence="2" type="ORF">KOR42_40670</name>
</gene>
<protein>
    <recommendedName>
        <fullName evidence="4">Neuromedin U</fullName>
    </recommendedName>
</protein>
<evidence type="ECO:0000313" key="3">
    <source>
        <dbReference type="Proteomes" id="UP000317243"/>
    </source>
</evidence>
<feature type="signal peptide" evidence="1">
    <location>
        <begin position="1"/>
        <end position="23"/>
    </location>
</feature>
<sequence precursor="true">MTLPAKFVCTLCFVFCSAATVTAQEKWLSFNELTTARGDVQVETAVNWESDAENRSWFEQGLFGENSPTLSSQLSDDSSDSILLVQAAGGDSAGGGGTSSLAAKSQNPISDLVSLPLQSNWDFGIGPGDDQRYVGNLQPVVPIKLNEDWNLINRVIIPFINTPTGLGEQEHGIGNVIGQFFFSPRDAEKFIWGLGPTVQFPTASTPNLGQQELAAGVDAVAVIQHGHILTGVLVTQLWGSKGHSDPFLAQPFFNYNLPEGWFLNVSGEANADWTLPRDSRWAFPLGGGVGRVFPIFGQPVNVLCRFAPYVISPDGGPDWQFRFQFNLLFPK</sequence>
<dbReference type="RefSeq" id="WP_146511468.1">
    <property type="nucleotide sequence ID" value="NZ_SIHI01000021.1"/>
</dbReference>
<name>A0A5C5WCY3_9PLAN</name>
<dbReference type="AlphaFoldDB" id="A0A5C5WCY3"/>
<evidence type="ECO:0000313" key="2">
    <source>
        <dbReference type="EMBL" id="TWT47983.1"/>
    </source>
</evidence>
<feature type="chain" id="PRO_5022710583" description="Neuromedin U" evidence="1">
    <location>
        <begin position="24"/>
        <end position="331"/>
    </location>
</feature>
<dbReference type="OrthoDB" id="9809066at2"/>
<keyword evidence="1" id="KW-0732">Signal</keyword>
<dbReference type="EMBL" id="SIHI01000021">
    <property type="protein sequence ID" value="TWT47983.1"/>
    <property type="molecule type" value="Genomic_DNA"/>
</dbReference>
<accession>A0A5C5WCY3</accession>